<reference evidence="3" key="1">
    <citation type="submission" date="2016-07" db="EMBL/GenBank/DDBJ databases">
        <title>Multiple horizontal gene transfer events from other fungi enriched the ability of initially mycotrophic Trichoderma (Ascomycota) to feed on dead plant biomass.</title>
        <authorList>
            <consortium name="DOE Joint Genome Institute"/>
            <person name="Atanasova L."/>
            <person name="Chenthamara K."/>
            <person name="Zhang J."/>
            <person name="Grujic M."/>
            <person name="Henrissat B."/>
            <person name="Kuo A."/>
            <person name="Aerts A."/>
            <person name="Salamov A."/>
            <person name="Lipzen A."/>
            <person name="Labutti K."/>
            <person name="Barry K."/>
            <person name="Miao Y."/>
            <person name="Rahimi M.J."/>
            <person name="Shen Q."/>
            <person name="Grigoriev I.V."/>
            <person name="Kubicek C.P."/>
            <person name="Druzhinina I.S."/>
        </authorList>
    </citation>
    <scope>NUCLEOTIDE SEQUENCE [LARGE SCALE GENOMIC DNA]</scope>
    <source>
        <strain evidence="3">TUCIM 6016</strain>
    </source>
</reference>
<feature type="compositionally biased region" description="Polar residues" evidence="1">
    <location>
        <begin position="93"/>
        <end position="102"/>
    </location>
</feature>
<dbReference type="Proteomes" id="UP000241546">
    <property type="component" value="Unassembled WGS sequence"/>
</dbReference>
<feature type="compositionally biased region" description="Basic and acidic residues" evidence="1">
    <location>
        <begin position="13"/>
        <end position="23"/>
    </location>
</feature>
<proteinExistence type="predicted"/>
<keyword evidence="3" id="KW-1185">Reference proteome</keyword>
<dbReference type="OrthoDB" id="5071059at2759"/>
<sequence>MSHEEQNPPDLSDPVRESEERRMGASTSTAAVDQDDGTPAITTAPALIPSSNALSQQALTTAASLTPNPPAQGTPFPGLQQTPPPPQDHQQRSRTPTAAFTNPTKARALASKLVLDSWKSLQLVRVTQGSQVHLAVESLSGGCVALTNSALTTPSVGGSRMEPAVAYSVRARACFLANGGEVFKAPPAGSTAAFDPEDRWKSLRAAVTPTVDANKHYVGAAYVGYNSLMHGPVFARLFKDAESPARPKPPAPKAPAPKAATPKVPAAAKGRGKRPYNQTEEDNEPRVKRKTASSEEHRTTFALKGLETYKYPLNQLCGQRVIPHYLLTSRCNLLFLKQVLCGRPLEDLLQPVPANWAVGIATHTAESIAKGAALTPMTKRPLGSWDGLDQHMVGQLEKPGELAGPDNLPVADLVSDATLLFRGGRAPSGFIYAAPLCLLMAYPPELLTLLQGFARSLKNDLLPIPHLYLAAHLWVDICQDITRQNEKYTMDSAVKEPKPKKASEEADSRAASGKAKGKNLKVAPEEPKVNKDDVPMVTLAEFLVYYNHWLRWAALWMGLAEFPHPFRFVREAVDQDKRILKMQDLPSLDQDRVRELIEKTRLRPELAGKVPGLSHHTRVNIFPENIPGVDRVRMHHLIGGEESTKTAIALTGLEDISLIGLESYEQPIPDNTMTLASGACQYRTAKWPSHRHHMLYSIPGKKVGEAETKFVQFAWRRNDPTRDPVIPRREELVVKEPSPKRHDDRLKPEGEWQPEKVRQYLEESREHYAQVIPKYLKPVWPYELILDEYHRLAPLGVDLPPPPELDGPLPLSWKATAPPTVRFAEEAKEEVTGPEGLQDEAAYNHLMTGWAGLPEDCHFVWIDGLEKLRGLEPQQRKTKTLLDLVRDCLLMEKADKGFVEDVVQRVEKGEKLEEEVLFSKLPSAFGRILGVGPMDGVPAQQNPWGNHYAMQTKPRQEDATFSVEFLLELIQKVQGVEGSRRPKWVAQIIESVKKTVGLIDELQLGNEAWLQDWKALVIPAEVSADVETTTVQEGEGPSV</sequence>
<evidence type="ECO:0000313" key="3">
    <source>
        <dbReference type="Proteomes" id="UP000241546"/>
    </source>
</evidence>
<feature type="compositionally biased region" description="Pro residues" evidence="1">
    <location>
        <begin position="246"/>
        <end position="255"/>
    </location>
</feature>
<feature type="compositionally biased region" description="Low complexity" evidence="1">
    <location>
        <begin position="256"/>
        <end position="269"/>
    </location>
</feature>
<dbReference type="AlphaFoldDB" id="A0A2T4BCU0"/>
<evidence type="ECO:0000256" key="1">
    <source>
        <dbReference type="SAM" id="MobiDB-lite"/>
    </source>
</evidence>
<organism evidence="2 3">
    <name type="scientific">Trichoderma citrinoviride</name>
    <dbReference type="NCBI Taxonomy" id="58853"/>
    <lineage>
        <taxon>Eukaryota</taxon>
        <taxon>Fungi</taxon>
        <taxon>Dikarya</taxon>
        <taxon>Ascomycota</taxon>
        <taxon>Pezizomycotina</taxon>
        <taxon>Sordariomycetes</taxon>
        <taxon>Hypocreomycetidae</taxon>
        <taxon>Hypocreales</taxon>
        <taxon>Hypocreaceae</taxon>
        <taxon>Trichoderma</taxon>
    </lineage>
</organism>
<feature type="compositionally biased region" description="Polar residues" evidence="1">
    <location>
        <begin position="49"/>
        <end position="66"/>
    </location>
</feature>
<dbReference type="RefSeq" id="XP_024750470.1">
    <property type="nucleotide sequence ID" value="XM_024893413.1"/>
</dbReference>
<feature type="region of interest" description="Disordered" evidence="1">
    <location>
        <begin position="489"/>
        <end position="520"/>
    </location>
</feature>
<accession>A0A2T4BCU0</accession>
<dbReference type="GeneID" id="36601531"/>
<protein>
    <submittedName>
        <fullName evidence="2">Uncharacterized protein</fullName>
    </submittedName>
</protein>
<feature type="compositionally biased region" description="Basic and acidic residues" evidence="1">
    <location>
        <begin position="489"/>
        <end position="508"/>
    </location>
</feature>
<dbReference type="EMBL" id="KZ680212">
    <property type="protein sequence ID" value="PTB67150.1"/>
    <property type="molecule type" value="Genomic_DNA"/>
</dbReference>
<evidence type="ECO:0000313" key="2">
    <source>
        <dbReference type="EMBL" id="PTB67150.1"/>
    </source>
</evidence>
<feature type="region of interest" description="Disordered" evidence="1">
    <location>
        <begin position="1"/>
        <end position="102"/>
    </location>
</feature>
<feature type="region of interest" description="Disordered" evidence="1">
    <location>
        <begin position="242"/>
        <end position="296"/>
    </location>
</feature>
<gene>
    <name evidence="2" type="ORF">BBK36DRAFT_1140900</name>
</gene>
<name>A0A2T4BCU0_9HYPO</name>